<accession>A0AAD9YNY6</accession>
<dbReference type="InterPro" id="IPR036291">
    <property type="entry name" value="NAD(P)-bd_dom_sf"/>
</dbReference>
<protein>
    <recommendedName>
        <fullName evidence="3">NAD-dependent epimerase/dehydratase domain-containing protein</fullName>
    </recommendedName>
</protein>
<keyword evidence="5" id="KW-1185">Reference proteome</keyword>
<evidence type="ECO:0000313" key="5">
    <source>
        <dbReference type="Proteomes" id="UP001281614"/>
    </source>
</evidence>
<dbReference type="PANTHER" id="PTHR47706:SF9">
    <property type="entry name" value="NMRA-LIKE DOMAIN-CONTAINING PROTEIN-RELATED"/>
    <property type="match status" value="1"/>
</dbReference>
<dbReference type="Proteomes" id="UP001281614">
    <property type="component" value="Unassembled WGS sequence"/>
</dbReference>
<dbReference type="GO" id="GO:0016491">
    <property type="term" value="F:oxidoreductase activity"/>
    <property type="evidence" value="ECO:0007669"/>
    <property type="project" value="UniProtKB-KW"/>
</dbReference>
<dbReference type="EMBL" id="VYYT01000057">
    <property type="protein sequence ID" value="KAK2773334.1"/>
    <property type="molecule type" value="Genomic_DNA"/>
</dbReference>
<feature type="domain" description="NAD-dependent epimerase/dehydratase" evidence="3">
    <location>
        <begin position="3"/>
        <end position="64"/>
    </location>
</feature>
<evidence type="ECO:0000313" key="4">
    <source>
        <dbReference type="EMBL" id="KAK2773334.1"/>
    </source>
</evidence>
<name>A0AAD9YNY6_COLKA</name>
<evidence type="ECO:0000256" key="2">
    <source>
        <dbReference type="ARBA" id="ARBA00023002"/>
    </source>
</evidence>
<keyword evidence="1" id="KW-0521">NADP</keyword>
<dbReference type="Gene3D" id="3.40.50.720">
    <property type="entry name" value="NAD(P)-binding Rossmann-like Domain"/>
    <property type="match status" value="2"/>
</dbReference>
<dbReference type="AlphaFoldDB" id="A0AAD9YNY6"/>
<gene>
    <name evidence="4" type="ORF">CKAH01_03794</name>
</gene>
<dbReference type="InterPro" id="IPR001509">
    <property type="entry name" value="Epimerase_deHydtase"/>
</dbReference>
<evidence type="ECO:0000256" key="1">
    <source>
        <dbReference type="ARBA" id="ARBA00022857"/>
    </source>
</evidence>
<dbReference type="PANTHER" id="PTHR47706">
    <property type="entry name" value="NMRA-LIKE FAMILY PROTEIN"/>
    <property type="match status" value="1"/>
</dbReference>
<evidence type="ECO:0000259" key="3">
    <source>
        <dbReference type="Pfam" id="PF01370"/>
    </source>
</evidence>
<proteinExistence type="predicted"/>
<reference evidence="4" key="1">
    <citation type="submission" date="2023-02" db="EMBL/GenBank/DDBJ databases">
        <title>Colletotrichum kahawae CIFC_Que2 genome sequencing and assembly.</title>
        <authorList>
            <person name="Baroncelli R."/>
        </authorList>
    </citation>
    <scope>NUCLEOTIDE SEQUENCE</scope>
    <source>
        <strain evidence="4">CIFC_Que2</strain>
    </source>
</reference>
<dbReference type="SUPFAM" id="SSF51735">
    <property type="entry name" value="NAD(P)-binding Rossmann-fold domains"/>
    <property type="match status" value="1"/>
</dbReference>
<dbReference type="Gene3D" id="3.90.25.10">
    <property type="entry name" value="UDP-galactose 4-epimerase, domain 1"/>
    <property type="match status" value="1"/>
</dbReference>
<comment type="caution">
    <text evidence="4">The sequence shown here is derived from an EMBL/GenBank/DDBJ whole genome shotgun (WGS) entry which is preliminary data.</text>
</comment>
<keyword evidence="2" id="KW-0560">Oxidoreductase</keyword>
<sequence>MLILIAGITGLTGEPCARSALARGHKVRGLARDPSKIPSDIREKLEGVEILHDIRDQQAIERAGSPAWTPLFFMPALGSYDWRLGPGTHELYDELQAFAHHVALSSQIKPIYMFTGAIAEYVFRRSLRDWDPATKTLQYHGHSTFPIRYTTAADLGNYVIEAISAPDAADGGYLRVQSFEASPEDVVGAYNRARDGSVRASHKCVGTVEDAKAKLDEGRAKFSKRDCWNYMWYVYQYHIPMRTWDYGPVDVARFPDVKQTSLEDFFRGNPDV</sequence>
<dbReference type="Pfam" id="PF01370">
    <property type="entry name" value="Epimerase"/>
    <property type="match status" value="1"/>
</dbReference>
<organism evidence="4 5">
    <name type="scientific">Colletotrichum kahawae</name>
    <name type="common">Coffee berry disease fungus</name>
    <dbReference type="NCBI Taxonomy" id="34407"/>
    <lineage>
        <taxon>Eukaryota</taxon>
        <taxon>Fungi</taxon>
        <taxon>Dikarya</taxon>
        <taxon>Ascomycota</taxon>
        <taxon>Pezizomycotina</taxon>
        <taxon>Sordariomycetes</taxon>
        <taxon>Hypocreomycetidae</taxon>
        <taxon>Glomerellales</taxon>
        <taxon>Glomerellaceae</taxon>
        <taxon>Colletotrichum</taxon>
        <taxon>Colletotrichum gloeosporioides species complex</taxon>
    </lineage>
</organism>
<dbReference type="InterPro" id="IPR051609">
    <property type="entry name" value="NmrA/Isoflavone_reductase-like"/>
</dbReference>